<accession>A0ABR1EAG9</accession>
<comment type="caution">
    <text evidence="1">The sequence shown here is derived from an EMBL/GenBank/DDBJ whole genome shotgun (WGS) entry which is preliminary data.</text>
</comment>
<protein>
    <submittedName>
        <fullName evidence="1">Uncharacterized protein</fullName>
    </submittedName>
</protein>
<keyword evidence="2" id="KW-1185">Reference proteome</keyword>
<evidence type="ECO:0000313" key="1">
    <source>
        <dbReference type="EMBL" id="KAK6759016.1"/>
    </source>
</evidence>
<dbReference type="Proteomes" id="UP001303046">
    <property type="component" value="Unassembled WGS sequence"/>
</dbReference>
<reference evidence="1 2" key="1">
    <citation type="submission" date="2023-08" db="EMBL/GenBank/DDBJ databases">
        <title>A Necator americanus chromosomal reference genome.</title>
        <authorList>
            <person name="Ilik V."/>
            <person name="Petrzelkova K.J."/>
            <person name="Pardy F."/>
            <person name="Fuh T."/>
            <person name="Niatou-Singa F.S."/>
            <person name="Gouil Q."/>
            <person name="Baker L."/>
            <person name="Ritchie M.E."/>
            <person name="Jex A.R."/>
            <person name="Gazzola D."/>
            <person name="Li H."/>
            <person name="Toshio Fujiwara R."/>
            <person name="Zhan B."/>
            <person name="Aroian R.V."/>
            <person name="Pafco B."/>
            <person name="Schwarz E.M."/>
        </authorList>
    </citation>
    <scope>NUCLEOTIDE SEQUENCE [LARGE SCALE GENOMIC DNA]</scope>
    <source>
        <strain evidence="1 2">Aroian</strain>
        <tissue evidence="1">Whole animal</tissue>
    </source>
</reference>
<dbReference type="EMBL" id="JAVFWL010000005">
    <property type="protein sequence ID" value="KAK6759016.1"/>
    <property type="molecule type" value="Genomic_DNA"/>
</dbReference>
<organism evidence="1 2">
    <name type="scientific">Necator americanus</name>
    <name type="common">Human hookworm</name>
    <dbReference type="NCBI Taxonomy" id="51031"/>
    <lineage>
        <taxon>Eukaryota</taxon>
        <taxon>Metazoa</taxon>
        <taxon>Ecdysozoa</taxon>
        <taxon>Nematoda</taxon>
        <taxon>Chromadorea</taxon>
        <taxon>Rhabditida</taxon>
        <taxon>Rhabditina</taxon>
        <taxon>Rhabditomorpha</taxon>
        <taxon>Strongyloidea</taxon>
        <taxon>Ancylostomatidae</taxon>
        <taxon>Bunostominae</taxon>
        <taxon>Necator</taxon>
    </lineage>
</organism>
<proteinExistence type="predicted"/>
<sequence>MIFSRFLGYAPYHFAPHYPYVGAIAAPAPIMHSAVPAYSSVVPYPVVSPAYPHHRELHNVAGAIQREKELLTDVSLRFPAKKERLAKHKNLEKN</sequence>
<name>A0ABR1EAG9_NECAM</name>
<gene>
    <name evidence="1" type="primary">Necator_chrV.g21107</name>
    <name evidence="1" type="ORF">RB195_016314</name>
</gene>
<evidence type="ECO:0000313" key="2">
    <source>
        <dbReference type="Proteomes" id="UP001303046"/>
    </source>
</evidence>